<evidence type="ECO:0000256" key="5">
    <source>
        <dbReference type="ARBA" id="ARBA00047683"/>
    </source>
</evidence>
<dbReference type="RefSeq" id="WP_058371110.1">
    <property type="nucleotide sequence ID" value="NZ_LNTB01000001.1"/>
</dbReference>
<dbReference type="OrthoDB" id="25514at2157"/>
<evidence type="ECO:0000256" key="1">
    <source>
        <dbReference type="ARBA" id="ARBA00004873"/>
    </source>
</evidence>
<dbReference type="InterPro" id="IPR005801">
    <property type="entry name" value="ADC_synthase"/>
</dbReference>
<dbReference type="EC" id="4.1.3.27" evidence="3"/>
<dbReference type="UniPathway" id="UPA00035">
    <property type="reaction ID" value="UER00040"/>
</dbReference>
<protein>
    <recommendedName>
        <fullName evidence="3">anthranilate synthase</fullName>
        <ecNumber evidence="3">4.1.3.27</ecNumber>
    </recommendedName>
</protein>
<dbReference type="Pfam" id="PF00425">
    <property type="entry name" value="Chorismate_bind"/>
    <property type="match status" value="1"/>
</dbReference>
<dbReference type="AlphaFoldDB" id="A0A0V8RWU0"/>
<organism evidence="7 8">
    <name type="scientific">Pyrodictium occultum</name>
    <dbReference type="NCBI Taxonomy" id="2309"/>
    <lineage>
        <taxon>Archaea</taxon>
        <taxon>Thermoproteota</taxon>
        <taxon>Thermoprotei</taxon>
        <taxon>Desulfurococcales</taxon>
        <taxon>Pyrodictiaceae</taxon>
        <taxon>Pyrodictium</taxon>
    </lineage>
</organism>
<proteinExistence type="inferred from homology"/>
<dbReference type="PANTHER" id="PTHR11236">
    <property type="entry name" value="AMINOBENZOATE/ANTHRANILATE SYNTHASE"/>
    <property type="match status" value="1"/>
</dbReference>
<sequence length="430" mass="47206">MQLDWAGCRRVPLPSAPEPRRLAVWAEERYGYVALLESGAGPGEKARYTLVAYGARRVVEGSPLEAYARLREAAAGRGCASIPCRSMLFGVVGYEAVAGAEPWLAPMLGRHEWPALLVFEPETLVVYDHARGHATLCPGDAEAGEKPLGGWSPARGPVEETPRRLFEQWVAEAREMLERGEFLQVVLSRFERYEYQGEPLALYARLADRNPSPYMFYMRLGERWIAGSSPELLVRMDGGRLETHPIAGTRPRGRTPEEDLALEEELLGDEKERAEHLMLVDLARNDLGRVALPGTVRVTRLMDVEKYSAVQHIVSRVEAVARPGLGYADVLAAVNPAGTVSGAPKPRAMETIARLEDRPRGPYAGAVGVYSDQAGETAIVIRSVWSIDDSTLETRAGAGIVYDSRPEREYMETVHKLAAIHRALGAGGGR</sequence>
<evidence type="ECO:0000256" key="4">
    <source>
        <dbReference type="ARBA" id="ARBA00022822"/>
    </source>
</evidence>
<dbReference type="GO" id="GO:0004049">
    <property type="term" value="F:anthranilate synthase activity"/>
    <property type="evidence" value="ECO:0007669"/>
    <property type="project" value="UniProtKB-EC"/>
</dbReference>
<dbReference type="Proteomes" id="UP000053352">
    <property type="component" value="Unassembled WGS sequence"/>
</dbReference>
<keyword evidence="4" id="KW-0057">Aromatic amino acid biosynthesis</keyword>
<feature type="domain" description="Chorismate-utilising enzyme C-terminal" evidence="6">
    <location>
        <begin position="166"/>
        <end position="416"/>
    </location>
</feature>
<accession>A0A0V8RWU0</accession>
<dbReference type="InterPro" id="IPR019999">
    <property type="entry name" value="Anth_synth_I-like"/>
</dbReference>
<comment type="similarity">
    <text evidence="2">Belongs to the anthranilate synthase component I family.</text>
</comment>
<reference evidence="7 8" key="1">
    <citation type="submission" date="2015-11" db="EMBL/GenBank/DDBJ databases">
        <title>Genome sequence of Pyrodictium occultum PL-19, a marine hyperthermophilic archaeon isolated from Volcano, Italy.</title>
        <authorList>
            <person name="Utturkar S."/>
            <person name="Huber H."/>
            <person name="Leptihn S."/>
            <person name="Brown S."/>
            <person name="Stetter K.O."/>
            <person name="Podar M."/>
        </authorList>
    </citation>
    <scope>NUCLEOTIDE SEQUENCE [LARGE SCALE GENOMIC DNA]</scope>
    <source>
        <strain evidence="7 8">PL-19</strain>
    </source>
</reference>
<evidence type="ECO:0000259" key="6">
    <source>
        <dbReference type="Pfam" id="PF00425"/>
    </source>
</evidence>
<dbReference type="PANTHER" id="PTHR11236:SF9">
    <property type="entry name" value="ANTHRANILATE SYNTHASE COMPONENT 1"/>
    <property type="match status" value="1"/>
</dbReference>
<gene>
    <name evidence="7" type="ORF">CF15_06785</name>
</gene>
<dbReference type="SUPFAM" id="SSF56322">
    <property type="entry name" value="ADC synthase"/>
    <property type="match status" value="1"/>
</dbReference>
<name>A0A0V8RWU0_PYROC</name>
<keyword evidence="4" id="KW-0822">Tryptophan biosynthesis</keyword>
<dbReference type="InterPro" id="IPR015890">
    <property type="entry name" value="Chorismate_C"/>
</dbReference>
<comment type="catalytic activity">
    <reaction evidence="5">
        <text>chorismate + L-glutamine = anthranilate + pyruvate + L-glutamate + H(+)</text>
        <dbReference type="Rhea" id="RHEA:21732"/>
        <dbReference type="ChEBI" id="CHEBI:15361"/>
        <dbReference type="ChEBI" id="CHEBI:15378"/>
        <dbReference type="ChEBI" id="CHEBI:16567"/>
        <dbReference type="ChEBI" id="CHEBI:29748"/>
        <dbReference type="ChEBI" id="CHEBI:29985"/>
        <dbReference type="ChEBI" id="CHEBI:58359"/>
        <dbReference type="EC" id="4.1.3.27"/>
    </reaction>
</comment>
<dbReference type="PRINTS" id="PR00095">
    <property type="entry name" value="ANTSNTHASEI"/>
</dbReference>
<keyword evidence="8" id="KW-1185">Reference proteome</keyword>
<comment type="pathway">
    <text evidence="1">Amino-acid biosynthesis; L-tryptophan biosynthesis; L-tryptophan from chorismate: step 1/5.</text>
</comment>
<dbReference type="STRING" id="2309.CF15_06785"/>
<evidence type="ECO:0000313" key="8">
    <source>
        <dbReference type="Proteomes" id="UP000053352"/>
    </source>
</evidence>
<evidence type="ECO:0000313" key="7">
    <source>
        <dbReference type="EMBL" id="KSW12426.1"/>
    </source>
</evidence>
<keyword evidence="4" id="KW-0028">Amino-acid biosynthesis</keyword>
<evidence type="ECO:0000256" key="2">
    <source>
        <dbReference type="ARBA" id="ARBA00009562"/>
    </source>
</evidence>
<dbReference type="EMBL" id="LNTB01000001">
    <property type="protein sequence ID" value="KSW12426.1"/>
    <property type="molecule type" value="Genomic_DNA"/>
</dbReference>
<dbReference type="Gene3D" id="3.60.120.10">
    <property type="entry name" value="Anthranilate synthase"/>
    <property type="match status" value="1"/>
</dbReference>
<comment type="caution">
    <text evidence="7">The sequence shown here is derived from an EMBL/GenBank/DDBJ whole genome shotgun (WGS) entry which is preliminary data.</text>
</comment>
<evidence type="ECO:0000256" key="3">
    <source>
        <dbReference type="ARBA" id="ARBA00012266"/>
    </source>
</evidence>
<dbReference type="GO" id="GO:0000162">
    <property type="term" value="P:L-tryptophan biosynthetic process"/>
    <property type="evidence" value="ECO:0007669"/>
    <property type="project" value="UniProtKB-UniPathway"/>
</dbReference>